<organism evidence="11 12">
    <name type="scientific">Vogesella fluminis</name>
    <dbReference type="NCBI Taxonomy" id="1069161"/>
    <lineage>
        <taxon>Bacteria</taxon>
        <taxon>Pseudomonadati</taxon>
        <taxon>Pseudomonadota</taxon>
        <taxon>Betaproteobacteria</taxon>
        <taxon>Neisseriales</taxon>
        <taxon>Chromobacteriaceae</taxon>
        <taxon>Vogesella</taxon>
    </lineage>
</organism>
<dbReference type="InterPro" id="IPR002386">
    <property type="entry name" value="Amicyanin/Pseudoazurin"/>
</dbReference>
<dbReference type="Pfam" id="PF00127">
    <property type="entry name" value="Copper-bind"/>
    <property type="match status" value="1"/>
</dbReference>
<keyword evidence="12" id="KW-1185">Reference proteome</keyword>
<reference evidence="12" key="1">
    <citation type="journal article" date="2019" name="Int. J. Syst. Evol. Microbiol.">
        <title>The Global Catalogue of Microorganisms (GCM) 10K type strain sequencing project: providing services to taxonomists for standard genome sequencing and annotation.</title>
        <authorList>
            <consortium name="The Broad Institute Genomics Platform"/>
            <consortium name="The Broad Institute Genome Sequencing Center for Infectious Disease"/>
            <person name="Wu L."/>
            <person name="Ma J."/>
        </authorList>
    </citation>
    <scope>NUCLEOTIDE SEQUENCE [LARGE SCALE GENOMIC DNA]</scope>
    <source>
        <strain evidence="12">KCTC 23713</strain>
    </source>
</reference>
<evidence type="ECO:0000256" key="1">
    <source>
        <dbReference type="ARBA" id="ARBA00001935"/>
    </source>
</evidence>
<dbReference type="InterPro" id="IPR000923">
    <property type="entry name" value="BlueCu_1"/>
</dbReference>
<name>A0ABQ3HA87_9NEIS</name>
<evidence type="ECO:0000259" key="10">
    <source>
        <dbReference type="Pfam" id="PF00127"/>
    </source>
</evidence>
<dbReference type="InterPro" id="IPR028871">
    <property type="entry name" value="BlueCu_1_BS"/>
</dbReference>
<protein>
    <submittedName>
        <fullName evidence="11">Pseudoazurin</fullName>
    </submittedName>
</protein>
<dbReference type="InterPro" id="IPR008972">
    <property type="entry name" value="Cupredoxin"/>
</dbReference>
<keyword evidence="5" id="KW-0479">Metal-binding</keyword>
<keyword evidence="9" id="KW-0732">Signal</keyword>
<evidence type="ECO:0000313" key="12">
    <source>
        <dbReference type="Proteomes" id="UP000662678"/>
    </source>
</evidence>
<evidence type="ECO:0000256" key="3">
    <source>
        <dbReference type="ARBA" id="ARBA00004459"/>
    </source>
</evidence>
<keyword evidence="4" id="KW-0813">Transport</keyword>
<feature type="signal peptide" evidence="9">
    <location>
        <begin position="1"/>
        <end position="23"/>
    </location>
</feature>
<keyword evidence="7" id="KW-0249">Electron transport</keyword>
<dbReference type="PRINTS" id="PR00155">
    <property type="entry name" value="AMICYANIN"/>
</dbReference>
<feature type="chain" id="PRO_5046141135" evidence="9">
    <location>
        <begin position="24"/>
        <end position="149"/>
    </location>
</feature>
<comment type="subcellular location">
    <subcellularLocation>
        <location evidence="3">Cell outer membrane</location>
        <topology evidence="3">Lipid-anchor</topology>
    </subcellularLocation>
    <subcellularLocation>
        <location evidence="2">Periplasm</location>
    </subcellularLocation>
</comment>
<dbReference type="RefSeq" id="WP_189352221.1">
    <property type="nucleotide sequence ID" value="NZ_BMYP01000006.1"/>
</dbReference>
<evidence type="ECO:0000256" key="2">
    <source>
        <dbReference type="ARBA" id="ARBA00004418"/>
    </source>
</evidence>
<dbReference type="PROSITE" id="PS00196">
    <property type="entry name" value="COPPER_BLUE"/>
    <property type="match status" value="1"/>
</dbReference>
<proteinExistence type="predicted"/>
<evidence type="ECO:0000256" key="6">
    <source>
        <dbReference type="ARBA" id="ARBA00022764"/>
    </source>
</evidence>
<feature type="domain" description="Blue (type 1) copper" evidence="10">
    <location>
        <begin position="33"/>
        <end position="114"/>
    </location>
</feature>
<sequence length="149" mass="16273">MTYLTRTLLTLAAGLCLSLPASAAEHVIRMLNIGSDGATMVFEPAFVHAQAGDSVRFEPTNSGHYVRSLTTPDGVTPWNSAEDQPFTVTLQQPGLYFYICPPHLMMGMIGLIQVGEAVNKQAASDRMLAQKGRMYSNSQRIDELLGKVR</sequence>
<keyword evidence="6" id="KW-0574">Periplasm</keyword>
<evidence type="ECO:0000256" key="9">
    <source>
        <dbReference type="SAM" id="SignalP"/>
    </source>
</evidence>
<gene>
    <name evidence="11" type="ORF">GCM10011419_06570</name>
</gene>
<evidence type="ECO:0000256" key="4">
    <source>
        <dbReference type="ARBA" id="ARBA00022448"/>
    </source>
</evidence>
<evidence type="ECO:0000313" key="11">
    <source>
        <dbReference type="EMBL" id="GHD72788.1"/>
    </source>
</evidence>
<comment type="caution">
    <text evidence="11">The sequence shown here is derived from an EMBL/GenBank/DDBJ whole genome shotgun (WGS) entry which is preliminary data.</text>
</comment>
<evidence type="ECO:0000256" key="7">
    <source>
        <dbReference type="ARBA" id="ARBA00022982"/>
    </source>
</evidence>
<evidence type="ECO:0000256" key="8">
    <source>
        <dbReference type="ARBA" id="ARBA00023008"/>
    </source>
</evidence>
<dbReference type="Gene3D" id="2.60.40.420">
    <property type="entry name" value="Cupredoxins - blue copper proteins"/>
    <property type="match status" value="1"/>
</dbReference>
<keyword evidence="8" id="KW-0186">Copper</keyword>
<dbReference type="SUPFAM" id="SSF49503">
    <property type="entry name" value="Cupredoxins"/>
    <property type="match status" value="1"/>
</dbReference>
<dbReference type="Proteomes" id="UP000662678">
    <property type="component" value="Unassembled WGS sequence"/>
</dbReference>
<evidence type="ECO:0000256" key="5">
    <source>
        <dbReference type="ARBA" id="ARBA00022723"/>
    </source>
</evidence>
<dbReference type="EMBL" id="BMYP01000006">
    <property type="protein sequence ID" value="GHD72788.1"/>
    <property type="molecule type" value="Genomic_DNA"/>
</dbReference>
<accession>A0ABQ3HA87</accession>
<comment type="cofactor">
    <cofactor evidence="1">
        <name>Cu cation</name>
        <dbReference type="ChEBI" id="CHEBI:23378"/>
    </cofactor>
</comment>